<dbReference type="AlphaFoldDB" id="A0A3D9BUK8"/>
<organism evidence="14 15">
    <name type="scientific">Rhodosalinus sediminis</name>
    <dbReference type="NCBI Taxonomy" id="1940533"/>
    <lineage>
        <taxon>Bacteria</taxon>
        <taxon>Pseudomonadati</taxon>
        <taxon>Pseudomonadota</taxon>
        <taxon>Alphaproteobacteria</taxon>
        <taxon>Rhodobacterales</taxon>
        <taxon>Paracoccaceae</taxon>
        <taxon>Rhodosalinus</taxon>
    </lineage>
</organism>
<comment type="subcellular location">
    <subcellularLocation>
        <location evidence="1">Cell inner membrane</location>
        <topology evidence="1">Multi-pass membrane protein</topology>
    </subcellularLocation>
</comment>
<evidence type="ECO:0000256" key="6">
    <source>
        <dbReference type="ARBA" id="ARBA00022519"/>
    </source>
</evidence>
<evidence type="ECO:0000256" key="8">
    <source>
        <dbReference type="ARBA" id="ARBA00022679"/>
    </source>
</evidence>
<keyword evidence="5" id="KW-1003">Cell membrane</keyword>
<feature type="domain" description="Glycosyltransferase 2-like" evidence="13">
    <location>
        <begin position="196"/>
        <end position="386"/>
    </location>
</feature>
<dbReference type="EMBL" id="QOHR01000008">
    <property type="protein sequence ID" value="REC57076.1"/>
    <property type="molecule type" value="Genomic_DNA"/>
</dbReference>
<evidence type="ECO:0000313" key="14">
    <source>
        <dbReference type="EMBL" id="REC57076.1"/>
    </source>
</evidence>
<dbReference type="InterPro" id="IPR029044">
    <property type="entry name" value="Nucleotide-diphossugar_trans"/>
</dbReference>
<dbReference type="RefSeq" id="WP_115979413.1">
    <property type="nucleotide sequence ID" value="NZ_QOHR01000008.1"/>
</dbReference>
<keyword evidence="15" id="KW-1185">Reference proteome</keyword>
<sequence length="525" mass="54347">MTTPTAPSLARPVGARLRVPAGARHRMRRAGVAALTLALAAPLIAGLARDVGAGPAGWLATGLFAVNTLWVAFGGATALLGAAAAAPARRPEAPAPRGGRVAILWLLCDEDPAPLARAAARLRADLDRTALGPRADIFVLSDSAAEREAAERRALAPLLAAGRVHYRRRAERRGRKPGNIADWARAHGADYEQMAVLDADSRMSAARLGALVARLDHAPEVGLVQAGMRLLPGRSRLGRALRLSGRLGGPVATAGLAAWSGPAGNYWGHNAVIRMAAYRAARRLPRLPGRAPLGGALLSHDFVEAALIRRAGWAVEIAPESRGSHEDAPQTLAAFHRRDRRWCQGNLQHARLLALPGLDAASRVHLASGVMSYLAAPVWLALVALFASGAAPAPGLWAVGGVLALLAVPKAAALAPWLVRARRGRARRVALRAAAAEAALSTLIAPLLLVRQTGAVLAVLSRRDCGWKGPARAGPALPAGAPEAASGAALAALALGAGGVAAWWLAPLVLPLLAAPALLRWLEAA</sequence>
<gene>
    <name evidence="14" type="ORF">DRV84_08260</name>
</gene>
<feature type="transmembrane region" description="Helical" evidence="12">
    <location>
        <begin position="431"/>
        <end position="450"/>
    </location>
</feature>
<evidence type="ECO:0000256" key="9">
    <source>
        <dbReference type="ARBA" id="ARBA00022692"/>
    </source>
</evidence>
<dbReference type="SUPFAM" id="SSF53448">
    <property type="entry name" value="Nucleotide-diphospho-sugar transferases"/>
    <property type="match status" value="1"/>
</dbReference>
<dbReference type="PANTHER" id="PTHR43867:SF5">
    <property type="entry name" value="GLUCANS BIOSYNTHESIS GLUCOSYLTRANSFERASE H"/>
    <property type="match status" value="1"/>
</dbReference>
<dbReference type="PANTHER" id="PTHR43867">
    <property type="entry name" value="CELLULOSE SYNTHASE CATALYTIC SUBUNIT A [UDP-FORMING]"/>
    <property type="match status" value="1"/>
</dbReference>
<evidence type="ECO:0000259" key="13">
    <source>
        <dbReference type="Pfam" id="PF13632"/>
    </source>
</evidence>
<feature type="transmembrane region" description="Helical" evidence="12">
    <location>
        <begin position="501"/>
        <end position="522"/>
    </location>
</feature>
<dbReference type="Pfam" id="PF13632">
    <property type="entry name" value="Glyco_trans_2_3"/>
    <property type="match status" value="1"/>
</dbReference>
<feature type="transmembrane region" description="Helical" evidence="12">
    <location>
        <begin position="370"/>
        <end position="390"/>
    </location>
</feature>
<evidence type="ECO:0000256" key="11">
    <source>
        <dbReference type="ARBA" id="ARBA00023136"/>
    </source>
</evidence>
<keyword evidence="9 12" id="KW-0812">Transmembrane</keyword>
<keyword evidence="10 12" id="KW-1133">Transmembrane helix</keyword>
<feature type="transmembrane region" description="Helical" evidence="12">
    <location>
        <begin position="30"/>
        <end position="48"/>
    </location>
</feature>
<keyword evidence="8 14" id="KW-0808">Transferase</keyword>
<reference evidence="14 15" key="1">
    <citation type="journal article" date="2017" name="Int. J. Syst. Evol. Microbiol.">
        <title>Rhodosalinus sediminis gen. nov., sp. nov., isolated from marine saltern.</title>
        <authorList>
            <person name="Guo L.Y."/>
            <person name="Ling S.K."/>
            <person name="Li C.M."/>
            <person name="Chen G.J."/>
            <person name="Du Z.J."/>
        </authorList>
    </citation>
    <scope>NUCLEOTIDE SEQUENCE [LARGE SCALE GENOMIC DNA]</scope>
    <source>
        <strain evidence="14 15">WDN1C137</strain>
    </source>
</reference>
<keyword evidence="11 12" id="KW-0472">Membrane</keyword>
<dbReference type="GO" id="GO:0005886">
    <property type="term" value="C:plasma membrane"/>
    <property type="evidence" value="ECO:0007669"/>
    <property type="project" value="UniProtKB-SubCell"/>
</dbReference>
<comment type="caution">
    <text evidence="14">The sequence shown here is derived from an EMBL/GenBank/DDBJ whole genome shotgun (WGS) entry which is preliminary data.</text>
</comment>
<name>A0A3D9BUK8_9RHOB</name>
<evidence type="ECO:0000256" key="4">
    <source>
        <dbReference type="ARBA" id="ARBA00020585"/>
    </source>
</evidence>
<dbReference type="GO" id="GO:0016758">
    <property type="term" value="F:hexosyltransferase activity"/>
    <property type="evidence" value="ECO:0007669"/>
    <property type="project" value="TreeGrafter"/>
</dbReference>
<dbReference type="InterPro" id="IPR050321">
    <property type="entry name" value="Glycosyltr_2/OpgH_subfam"/>
</dbReference>
<keyword evidence="7" id="KW-0328">Glycosyltransferase</keyword>
<evidence type="ECO:0000256" key="1">
    <source>
        <dbReference type="ARBA" id="ARBA00004429"/>
    </source>
</evidence>
<evidence type="ECO:0000313" key="15">
    <source>
        <dbReference type="Proteomes" id="UP000257131"/>
    </source>
</evidence>
<evidence type="ECO:0000256" key="7">
    <source>
        <dbReference type="ARBA" id="ARBA00022676"/>
    </source>
</evidence>
<feature type="transmembrane region" description="Helical" evidence="12">
    <location>
        <begin position="396"/>
        <end position="419"/>
    </location>
</feature>
<evidence type="ECO:0000256" key="2">
    <source>
        <dbReference type="ARBA" id="ARBA00005001"/>
    </source>
</evidence>
<proteinExistence type="inferred from homology"/>
<evidence type="ECO:0000256" key="12">
    <source>
        <dbReference type="SAM" id="Phobius"/>
    </source>
</evidence>
<keyword evidence="6" id="KW-0997">Cell inner membrane</keyword>
<dbReference type="OrthoDB" id="9775281at2"/>
<protein>
    <recommendedName>
        <fullName evidence="4">Glucans biosynthesis glucosyltransferase H</fullName>
    </recommendedName>
</protein>
<evidence type="ECO:0000256" key="3">
    <source>
        <dbReference type="ARBA" id="ARBA00009337"/>
    </source>
</evidence>
<dbReference type="Gene3D" id="3.90.550.10">
    <property type="entry name" value="Spore Coat Polysaccharide Biosynthesis Protein SpsA, Chain A"/>
    <property type="match status" value="1"/>
</dbReference>
<dbReference type="NCBIfam" id="NF003962">
    <property type="entry name" value="PRK05454.2-5"/>
    <property type="match status" value="1"/>
</dbReference>
<feature type="transmembrane region" description="Helical" evidence="12">
    <location>
        <begin position="68"/>
        <end position="88"/>
    </location>
</feature>
<evidence type="ECO:0000256" key="10">
    <source>
        <dbReference type="ARBA" id="ARBA00022989"/>
    </source>
</evidence>
<evidence type="ECO:0000256" key="5">
    <source>
        <dbReference type="ARBA" id="ARBA00022475"/>
    </source>
</evidence>
<comment type="similarity">
    <text evidence="3">Belongs to the glycosyltransferase 2 family. OpgH subfamily.</text>
</comment>
<dbReference type="InterPro" id="IPR001173">
    <property type="entry name" value="Glyco_trans_2-like"/>
</dbReference>
<comment type="pathway">
    <text evidence="2">Glycan metabolism; osmoregulated periplasmic glucan (OPG) biosynthesis.</text>
</comment>
<dbReference type="Proteomes" id="UP000257131">
    <property type="component" value="Unassembled WGS sequence"/>
</dbReference>
<accession>A0A3D9BUK8</accession>